<evidence type="ECO:0000313" key="1">
    <source>
        <dbReference type="EMBL" id="MEJ8638731.1"/>
    </source>
</evidence>
<evidence type="ECO:0000313" key="2">
    <source>
        <dbReference type="Proteomes" id="UP001377168"/>
    </source>
</evidence>
<dbReference type="Proteomes" id="UP001377168">
    <property type="component" value="Unassembled WGS sequence"/>
</dbReference>
<protein>
    <submittedName>
        <fullName evidence="1">Uncharacterized protein</fullName>
    </submittedName>
</protein>
<proteinExistence type="predicted"/>
<comment type="caution">
    <text evidence="1">The sequence shown here is derived from an EMBL/GenBank/DDBJ whole genome shotgun (WGS) entry which is preliminary data.</text>
</comment>
<reference evidence="1" key="1">
    <citation type="submission" date="2024-03" db="EMBL/GenBank/DDBJ databases">
        <title>Novel Streptomyces species of biotechnological and ecological value are a feature of Machair soil.</title>
        <authorList>
            <person name="Prole J.R."/>
            <person name="Goodfellow M."/>
            <person name="Allenby N."/>
            <person name="Ward A.C."/>
        </authorList>
    </citation>
    <scope>NUCLEOTIDE SEQUENCE</scope>
    <source>
        <strain evidence="1">MS2.AVA.5</strain>
    </source>
</reference>
<organism evidence="1 2">
    <name type="scientific">Streptomyces achmelvichensis</name>
    <dbReference type="NCBI Taxonomy" id="3134111"/>
    <lineage>
        <taxon>Bacteria</taxon>
        <taxon>Bacillati</taxon>
        <taxon>Actinomycetota</taxon>
        <taxon>Actinomycetes</taxon>
        <taxon>Kitasatosporales</taxon>
        <taxon>Streptomycetaceae</taxon>
        <taxon>Streptomyces</taxon>
    </lineage>
</organism>
<sequence length="77" mass="8356">MTDPELAAAQAYVRLLQTTRAVLADTEQPIVPMPLLMAPIAEADDALDALGMAGNEAGFFRLVARLQPVLYEDQRVT</sequence>
<dbReference type="EMBL" id="JBBKAJ010000022">
    <property type="protein sequence ID" value="MEJ8638731.1"/>
    <property type="molecule type" value="Genomic_DNA"/>
</dbReference>
<name>A0ACC6Q535_9ACTN</name>
<gene>
    <name evidence="1" type="ORF">WKI67_35805</name>
</gene>
<keyword evidence="2" id="KW-1185">Reference proteome</keyword>
<accession>A0ACC6Q535</accession>